<dbReference type="EnsemblMetazoa" id="CapteT182882">
    <property type="protein sequence ID" value="CapteP182882"/>
    <property type="gene ID" value="CapteG182882"/>
</dbReference>
<evidence type="ECO:0000256" key="10">
    <source>
        <dbReference type="ARBA" id="ARBA00022786"/>
    </source>
</evidence>
<feature type="coiled-coil region" evidence="17">
    <location>
        <begin position="595"/>
        <end position="626"/>
    </location>
</feature>
<dbReference type="Proteomes" id="UP000014760">
    <property type="component" value="Unassembled WGS sequence"/>
</dbReference>
<feature type="coiled-coil region" evidence="17">
    <location>
        <begin position="350"/>
        <end position="377"/>
    </location>
</feature>
<dbReference type="SUPFAM" id="SSF57850">
    <property type="entry name" value="RING/U-box"/>
    <property type="match status" value="1"/>
</dbReference>
<dbReference type="OrthoDB" id="20295at2759"/>
<keyword evidence="21" id="KW-1185">Reference proteome</keyword>
<evidence type="ECO:0000313" key="19">
    <source>
        <dbReference type="EMBL" id="ELT92164.1"/>
    </source>
</evidence>
<dbReference type="Pfam" id="PF04564">
    <property type="entry name" value="U-box"/>
    <property type="match status" value="1"/>
</dbReference>
<evidence type="ECO:0000256" key="16">
    <source>
        <dbReference type="ARBA" id="ARBA00083610"/>
    </source>
</evidence>
<dbReference type="GO" id="GO:0005634">
    <property type="term" value="C:nucleus"/>
    <property type="evidence" value="ECO:0007669"/>
    <property type="project" value="UniProtKB-SubCell"/>
</dbReference>
<dbReference type="GO" id="GO:0006511">
    <property type="term" value="P:ubiquitin-dependent protein catabolic process"/>
    <property type="evidence" value="ECO:0007669"/>
    <property type="project" value="InterPro"/>
</dbReference>
<evidence type="ECO:0000256" key="4">
    <source>
        <dbReference type="ARBA" id="ARBA00004906"/>
    </source>
</evidence>
<evidence type="ECO:0000256" key="11">
    <source>
        <dbReference type="ARBA" id="ARBA00022990"/>
    </source>
</evidence>
<comment type="function">
    <text evidence="13">Ubiquitin-protein ligase that probably functions as an E3 ligase in conjunction with specific E1 and E2 ligases. May also function as an E4 ligase mediating the assembly of polyubiquitin chains on substrates ubiquitinated by another E3 ubiquitin ligase. May regulate myosin assembly in striated muscles together with STUB1 and VCP/p97 by targeting myosin chaperone UNC45B for proteasomal degradation.</text>
</comment>
<evidence type="ECO:0000256" key="17">
    <source>
        <dbReference type="SAM" id="Coils"/>
    </source>
</evidence>
<keyword evidence="12" id="KW-0539">Nucleus</keyword>
<evidence type="ECO:0000313" key="20">
    <source>
        <dbReference type="EnsemblMetazoa" id="CapteP182882"/>
    </source>
</evidence>
<reference evidence="21" key="1">
    <citation type="submission" date="2012-12" db="EMBL/GenBank/DDBJ databases">
        <authorList>
            <person name="Hellsten U."/>
            <person name="Grimwood J."/>
            <person name="Chapman J.A."/>
            <person name="Shapiro H."/>
            <person name="Aerts A."/>
            <person name="Otillar R.P."/>
            <person name="Terry A.Y."/>
            <person name="Boore J.L."/>
            <person name="Simakov O."/>
            <person name="Marletaz F."/>
            <person name="Cho S.-J."/>
            <person name="Edsinger-Gonzales E."/>
            <person name="Havlak P."/>
            <person name="Kuo D.-H."/>
            <person name="Larsson T."/>
            <person name="Lv J."/>
            <person name="Arendt D."/>
            <person name="Savage R."/>
            <person name="Osoegawa K."/>
            <person name="de Jong P."/>
            <person name="Lindberg D.R."/>
            <person name="Seaver E.C."/>
            <person name="Weisblat D.A."/>
            <person name="Putnam N.H."/>
            <person name="Grigoriev I.V."/>
            <person name="Rokhsar D.S."/>
        </authorList>
    </citation>
    <scope>NUCLEOTIDE SEQUENCE</scope>
    <source>
        <strain evidence="21">I ESC-2004</strain>
    </source>
</reference>
<evidence type="ECO:0000259" key="18">
    <source>
        <dbReference type="PROSITE" id="PS51698"/>
    </source>
</evidence>
<dbReference type="InterPro" id="IPR013083">
    <property type="entry name" value="Znf_RING/FYVE/PHD"/>
</dbReference>
<evidence type="ECO:0000256" key="14">
    <source>
        <dbReference type="ARBA" id="ARBA00072779"/>
    </source>
</evidence>
<dbReference type="PANTHER" id="PTHR13931">
    <property type="entry name" value="UBIQUITINATION FACTOR E4"/>
    <property type="match status" value="1"/>
</dbReference>
<keyword evidence="17" id="KW-0175">Coiled coil</keyword>
<name>R7TEK9_CAPTE</name>
<feature type="domain" description="U-box" evidence="18">
    <location>
        <begin position="772"/>
        <end position="846"/>
    </location>
</feature>
<dbReference type="HOGENOM" id="CLU_003224_2_1_1"/>
<dbReference type="PROSITE" id="PS51698">
    <property type="entry name" value="U_BOX"/>
    <property type="match status" value="1"/>
</dbReference>
<keyword evidence="8" id="KW-0597">Phosphoprotein</keyword>
<proteinExistence type="inferred from homology"/>
<dbReference type="GO" id="GO:0036503">
    <property type="term" value="P:ERAD pathway"/>
    <property type="evidence" value="ECO:0007669"/>
    <property type="project" value="InterPro"/>
</dbReference>
<dbReference type="EMBL" id="AMQN01002878">
    <property type="status" value="NOT_ANNOTATED_CDS"/>
    <property type="molecule type" value="Genomic_DNA"/>
</dbReference>
<evidence type="ECO:0000256" key="2">
    <source>
        <dbReference type="ARBA" id="ARBA00004123"/>
    </source>
</evidence>
<evidence type="ECO:0000256" key="15">
    <source>
        <dbReference type="ARBA" id="ARBA00081821"/>
    </source>
</evidence>
<dbReference type="UniPathway" id="UPA00143"/>
<evidence type="ECO:0000256" key="5">
    <source>
        <dbReference type="ARBA" id="ARBA00007434"/>
    </source>
</evidence>
<evidence type="ECO:0000256" key="7">
    <source>
        <dbReference type="ARBA" id="ARBA00022490"/>
    </source>
</evidence>
<dbReference type="GO" id="GO:0000209">
    <property type="term" value="P:protein polyubiquitination"/>
    <property type="evidence" value="ECO:0007669"/>
    <property type="project" value="TreeGrafter"/>
</dbReference>
<keyword evidence="9" id="KW-0808">Transferase</keyword>
<keyword evidence="7" id="KW-0963">Cytoplasm</keyword>
<dbReference type="GO" id="GO:0005737">
    <property type="term" value="C:cytoplasm"/>
    <property type="evidence" value="ECO:0007669"/>
    <property type="project" value="UniProtKB-SubCell"/>
</dbReference>
<dbReference type="GO" id="GO:0000151">
    <property type="term" value="C:ubiquitin ligase complex"/>
    <property type="evidence" value="ECO:0007669"/>
    <property type="project" value="InterPro"/>
</dbReference>
<accession>R7TEK9</accession>
<evidence type="ECO:0000256" key="8">
    <source>
        <dbReference type="ARBA" id="ARBA00022553"/>
    </source>
</evidence>
<evidence type="ECO:0000313" key="21">
    <source>
        <dbReference type="Proteomes" id="UP000014760"/>
    </source>
</evidence>
<dbReference type="STRING" id="283909.R7TEK9"/>
<dbReference type="GO" id="GO:0034450">
    <property type="term" value="F:ubiquitin-ubiquitin ligase activity"/>
    <property type="evidence" value="ECO:0007669"/>
    <property type="project" value="InterPro"/>
</dbReference>
<protein>
    <recommendedName>
        <fullName evidence="14">Ubiquitin conjugation factor E4 B</fullName>
        <ecNumber evidence="6">2.3.2.27</ecNumber>
    </recommendedName>
    <alternativeName>
        <fullName evidence="16">RING-type E3 ubiquitin transferase E4 B</fullName>
    </alternativeName>
    <alternativeName>
        <fullName evidence="15">Ubiquitin fusion degradation protein 2</fullName>
    </alternativeName>
</protein>
<dbReference type="InterPro" id="IPR019474">
    <property type="entry name" value="Ub_conjug_fac_E4_core"/>
</dbReference>
<keyword evidence="10" id="KW-0833">Ubl conjugation pathway</keyword>
<evidence type="ECO:0000256" key="3">
    <source>
        <dbReference type="ARBA" id="ARBA00004496"/>
    </source>
</evidence>
<dbReference type="FunFam" id="3.30.40.10:FF:000060">
    <property type="entry name" value="ubiquitin conjugation factor E4 B"/>
    <property type="match status" value="1"/>
</dbReference>
<comment type="pathway">
    <text evidence="4">Protein modification; protein ubiquitination.</text>
</comment>
<dbReference type="InterPro" id="IPR003613">
    <property type="entry name" value="Ubox_domain"/>
</dbReference>
<gene>
    <name evidence="19" type="ORF">CAPTEDRAFT_182882</name>
</gene>
<comment type="similarity">
    <text evidence="5">Belongs to the ubiquitin conjugation factor E4 family.</text>
</comment>
<evidence type="ECO:0000256" key="6">
    <source>
        <dbReference type="ARBA" id="ARBA00012483"/>
    </source>
</evidence>
<comment type="catalytic activity">
    <reaction evidence="1">
        <text>S-ubiquitinyl-[E2 ubiquitin-conjugating enzyme]-L-cysteine + [acceptor protein]-L-lysine = [E2 ubiquitin-conjugating enzyme]-L-cysteine + N(6)-ubiquitinyl-[acceptor protein]-L-lysine.</text>
        <dbReference type="EC" id="2.3.2.27"/>
    </reaction>
</comment>
<dbReference type="AlphaFoldDB" id="R7TEK9"/>
<evidence type="ECO:0000256" key="12">
    <source>
        <dbReference type="ARBA" id="ARBA00023242"/>
    </source>
</evidence>
<dbReference type="Pfam" id="PF10408">
    <property type="entry name" value="Ufd2P_core"/>
    <property type="match status" value="1"/>
</dbReference>
<comment type="subcellular location">
    <subcellularLocation>
        <location evidence="3">Cytoplasm</location>
    </subcellularLocation>
    <subcellularLocation>
        <location evidence="2">Nucleus</location>
    </subcellularLocation>
</comment>
<keyword evidence="11" id="KW-0007">Acetylation</keyword>
<dbReference type="FunCoup" id="R7TEK9">
    <property type="interactions" value="2623"/>
</dbReference>
<organism evidence="19">
    <name type="scientific">Capitella teleta</name>
    <name type="common">Polychaete worm</name>
    <dbReference type="NCBI Taxonomy" id="283909"/>
    <lineage>
        <taxon>Eukaryota</taxon>
        <taxon>Metazoa</taxon>
        <taxon>Spiralia</taxon>
        <taxon>Lophotrochozoa</taxon>
        <taxon>Annelida</taxon>
        <taxon>Polychaeta</taxon>
        <taxon>Sedentaria</taxon>
        <taxon>Scolecida</taxon>
        <taxon>Capitellidae</taxon>
        <taxon>Capitella</taxon>
    </lineage>
</organism>
<sequence>MLVEARKQCVSHFSLALLGTFSPEPPTLMSPSLLLPFIIHQRLPCGFLHDLVTFCTADESLVSIFRPLLYSLSSMMSSLSLDTDDFKYPLMALNELCDIKVENTRPISNLITSLPNFLPSALTSAQGMELQKISFLGPFFSLSVFAEDGVKVVEKFFNNPQMSSDNARLAAKTLQTSLDFARSELFKLMHVLLVNGESRDAALNYISAVIARNVKRSQLQTDERVVSGDGFMVNFLSVLQQLSIKVKLEKVDPLYPNHPKSRVAVSLDDTRLKCTSQELTTWLNGPGKQSEWPDPKFPTECYFLTLHCHHLAILPIVRKYQRRLRALHDLQRMIKEMASTEAQWGTLPVAARNRELLKRWKSQLKRLQKAKMCAEAGLLEEWQLRKCLQFYSTTAQMLLRILDPDGRGPVLPLPDDIPMLWAALPDYYIEDIADLLLFIIHYQPGVLSDQSMQDLVTLIIVSVCSAHYISNPYLLAKLVEVMFVLNPAVQRHTERINAMLLQHRLSIEHLVPALMKFYTDIETTGASSEFYDKFTIRYHLSIIFKTLWEMPLHQARVIQEANLGKQFVKFVNMLMNDMTFLLDESMDTLKSIRELQDLMANKTEWNKQSKEQQQNKQRQLSQEERQCRSYLTLASETVDMFHYLTERIQEPFLTVELADRLAAMLNFNLQQLCGPKCNNLKVQNSEKYGWQPKKLLSQLIGIYLHLDASSKFPQAIANDERSYRKELFEDAIGRLNRAHIMTDREIEHFSNLAGKVHKIALEKEQAEVDYGDIPSEFRDPLMDTLMMDPVLLPPSGNIMDRSIIMRHLLNSQTDPFNRQPLTESQLIPDDALRERIQHWIHSTKQDK</sequence>
<dbReference type="InterPro" id="IPR045132">
    <property type="entry name" value="UBE4"/>
</dbReference>
<reference evidence="20" key="3">
    <citation type="submission" date="2015-06" db="UniProtKB">
        <authorList>
            <consortium name="EnsemblMetazoa"/>
        </authorList>
    </citation>
    <scope>IDENTIFICATION</scope>
</reference>
<evidence type="ECO:0000256" key="1">
    <source>
        <dbReference type="ARBA" id="ARBA00000900"/>
    </source>
</evidence>
<reference evidence="19 21" key="2">
    <citation type="journal article" date="2013" name="Nature">
        <title>Insights into bilaterian evolution from three spiralian genomes.</title>
        <authorList>
            <person name="Simakov O."/>
            <person name="Marletaz F."/>
            <person name="Cho S.J."/>
            <person name="Edsinger-Gonzales E."/>
            <person name="Havlak P."/>
            <person name="Hellsten U."/>
            <person name="Kuo D.H."/>
            <person name="Larsson T."/>
            <person name="Lv J."/>
            <person name="Arendt D."/>
            <person name="Savage R."/>
            <person name="Osoegawa K."/>
            <person name="de Jong P."/>
            <person name="Grimwood J."/>
            <person name="Chapman J.A."/>
            <person name="Shapiro H."/>
            <person name="Aerts A."/>
            <person name="Otillar R.P."/>
            <person name="Terry A.Y."/>
            <person name="Boore J.L."/>
            <person name="Grigoriev I.V."/>
            <person name="Lindberg D.R."/>
            <person name="Seaver E.C."/>
            <person name="Weisblat D.A."/>
            <person name="Putnam N.H."/>
            <person name="Rokhsar D.S."/>
        </authorList>
    </citation>
    <scope>NUCLEOTIDE SEQUENCE</scope>
    <source>
        <strain evidence="19 21">I ESC-2004</strain>
    </source>
</reference>
<dbReference type="EMBL" id="KB310235">
    <property type="protein sequence ID" value="ELT92164.1"/>
    <property type="molecule type" value="Genomic_DNA"/>
</dbReference>
<dbReference type="PANTHER" id="PTHR13931:SF2">
    <property type="entry name" value="UBIQUITIN CONJUGATION FACTOR E4 B"/>
    <property type="match status" value="1"/>
</dbReference>
<dbReference type="Gene3D" id="3.30.40.10">
    <property type="entry name" value="Zinc/RING finger domain, C3HC4 (zinc finger)"/>
    <property type="match status" value="1"/>
</dbReference>
<dbReference type="CDD" id="cd16658">
    <property type="entry name" value="RING-Ubox_UBE4B"/>
    <property type="match status" value="1"/>
</dbReference>
<dbReference type="OMA" id="SNAFMTN"/>
<dbReference type="EC" id="2.3.2.27" evidence="6"/>
<dbReference type="SMART" id="SM00504">
    <property type="entry name" value="Ubox"/>
    <property type="match status" value="1"/>
</dbReference>
<evidence type="ECO:0000256" key="9">
    <source>
        <dbReference type="ARBA" id="ARBA00022679"/>
    </source>
</evidence>
<evidence type="ECO:0000256" key="13">
    <source>
        <dbReference type="ARBA" id="ARBA00056267"/>
    </source>
</evidence>